<keyword evidence="2" id="KW-1185">Reference proteome</keyword>
<dbReference type="Gene3D" id="2.130.10.10">
    <property type="entry name" value="YVTN repeat-like/Quinoprotein amine dehydrogenase"/>
    <property type="match status" value="1"/>
</dbReference>
<organism evidence="1 2">
    <name type="scientific">Haematococcus lacustris</name>
    <name type="common">Green alga</name>
    <name type="synonym">Haematococcus pluvialis</name>
    <dbReference type="NCBI Taxonomy" id="44745"/>
    <lineage>
        <taxon>Eukaryota</taxon>
        <taxon>Viridiplantae</taxon>
        <taxon>Chlorophyta</taxon>
        <taxon>core chlorophytes</taxon>
        <taxon>Chlorophyceae</taxon>
        <taxon>CS clade</taxon>
        <taxon>Chlamydomonadales</taxon>
        <taxon>Haematococcaceae</taxon>
        <taxon>Haematococcus</taxon>
    </lineage>
</organism>
<sequence length="36" mass="3752">MSPIFDHVLLGGGQDAASVTTTSAKAGGFEARFFHK</sequence>
<reference evidence="1 2" key="1">
    <citation type="submission" date="2020-02" db="EMBL/GenBank/DDBJ databases">
        <title>Draft genome sequence of Haematococcus lacustris strain NIES-144.</title>
        <authorList>
            <person name="Morimoto D."/>
            <person name="Nakagawa S."/>
            <person name="Yoshida T."/>
            <person name="Sawayama S."/>
        </authorList>
    </citation>
    <scope>NUCLEOTIDE SEQUENCE [LARGE SCALE GENOMIC DNA]</scope>
    <source>
        <strain evidence="1 2">NIES-144</strain>
    </source>
</reference>
<proteinExistence type="predicted"/>
<gene>
    <name evidence="1" type="ORF">HaLaN_27862</name>
</gene>
<name>A0A6A0A923_HAELA</name>
<accession>A0A6A0A923</accession>
<evidence type="ECO:0000313" key="2">
    <source>
        <dbReference type="Proteomes" id="UP000485058"/>
    </source>
</evidence>
<comment type="caution">
    <text evidence="1">The sequence shown here is derived from an EMBL/GenBank/DDBJ whole genome shotgun (WGS) entry which is preliminary data.</text>
</comment>
<evidence type="ECO:0000313" key="1">
    <source>
        <dbReference type="EMBL" id="GFH29229.1"/>
    </source>
</evidence>
<dbReference type="InterPro" id="IPR015943">
    <property type="entry name" value="WD40/YVTN_repeat-like_dom_sf"/>
</dbReference>
<dbReference type="EMBL" id="BLLF01004247">
    <property type="protein sequence ID" value="GFH29229.1"/>
    <property type="molecule type" value="Genomic_DNA"/>
</dbReference>
<dbReference type="Proteomes" id="UP000485058">
    <property type="component" value="Unassembled WGS sequence"/>
</dbReference>
<protein>
    <submittedName>
        <fullName evidence="1">Uncharacterized protein</fullName>
    </submittedName>
</protein>
<dbReference type="AlphaFoldDB" id="A0A6A0A923"/>
<feature type="non-terminal residue" evidence="1">
    <location>
        <position position="1"/>
    </location>
</feature>
<feature type="non-terminal residue" evidence="1">
    <location>
        <position position="36"/>
    </location>
</feature>